<feature type="non-terminal residue" evidence="1">
    <location>
        <position position="1"/>
    </location>
</feature>
<name>A0A0L7LS95_OPEBR</name>
<dbReference type="InterPro" id="IPR029058">
    <property type="entry name" value="AB_hydrolase_fold"/>
</dbReference>
<dbReference type="SUPFAM" id="SSF53474">
    <property type="entry name" value="alpha/beta-Hydrolases"/>
    <property type="match status" value="1"/>
</dbReference>
<dbReference type="Proteomes" id="UP000037510">
    <property type="component" value="Unassembled WGS sequence"/>
</dbReference>
<dbReference type="STRING" id="104452.A0A0L7LS95"/>
<sequence length="263" mass="29279">MHRIPAGRRTARRSGAAAKGKKTVLIMHGLLGSSGDFHGKYDAPAMIDRVLNVTGLPKLLYIGYSMGTTTFFTMMSERPEYNDKIISFLALAPAVYLDNIKSLATMLLKTSAASVLEAVGTFWENCDNRVPVSLLYGENDQLTEKSNGLWGDVKPYNLTNVRVPVSLLYGENDQLTEKSVSEHNTQQLWGDVKPYNLTNVRVPVSLLYGENDQLTEKSQIMKLAAILRKTGMLEELRPGCSWPKFNHLDFTFAKDVGNLFSKP</sequence>
<dbReference type="Gene3D" id="3.40.50.1820">
    <property type="entry name" value="alpha/beta hydrolase"/>
    <property type="match status" value="2"/>
</dbReference>
<reference evidence="1 2" key="1">
    <citation type="journal article" date="2015" name="Genome Biol. Evol.">
        <title>The genome of winter moth (Operophtera brumata) provides a genomic perspective on sexual dimorphism and phenology.</title>
        <authorList>
            <person name="Derks M.F."/>
            <person name="Smit S."/>
            <person name="Salis L."/>
            <person name="Schijlen E."/>
            <person name="Bossers A."/>
            <person name="Mateman C."/>
            <person name="Pijl A.S."/>
            <person name="de Ridder D."/>
            <person name="Groenen M.A."/>
            <person name="Visser M.E."/>
            <person name="Megens H.J."/>
        </authorList>
    </citation>
    <scope>NUCLEOTIDE SEQUENCE [LARGE SCALE GENOMIC DNA]</scope>
    <source>
        <strain evidence="1">WM2013NL</strain>
        <tissue evidence="1">Head and thorax</tissue>
    </source>
</reference>
<dbReference type="EMBL" id="JTDY01000214">
    <property type="protein sequence ID" value="KOB78254.1"/>
    <property type="molecule type" value="Genomic_DNA"/>
</dbReference>
<organism evidence="1 2">
    <name type="scientific">Operophtera brumata</name>
    <name type="common">Winter moth</name>
    <name type="synonym">Phalaena brumata</name>
    <dbReference type="NCBI Taxonomy" id="104452"/>
    <lineage>
        <taxon>Eukaryota</taxon>
        <taxon>Metazoa</taxon>
        <taxon>Ecdysozoa</taxon>
        <taxon>Arthropoda</taxon>
        <taxon>Hexapoda</taxon>
        <taxon>Insecta</taxon>
        <taxon>Pterygota</taxon>
        <taxon>Neoptera</taxon>
        <taxon>Endopterygota</taxon>
        <taxon>Lepidoptera</taxon>
        <taxon>Glossata</taxon>
        <taxon>Ditrysia</taxon>
        <taxon>Geometroidea</taxon>
        <taxon>Geometridae</taxon>
        <taxon>Larentiinae</taxon>
        <taxon>Operophtera</taxon>
    </lineage>
</organism>
<dbReference type="PANTHER" id="PTHR11005">
    <property type="entry name" value="LYSOSOMAL ACID LIPASE-RELATED"/>
    <property type="match status" value="1"/>
</dbReference>
<comment type="caution">
    <text evidence="1">The sequence shown here is derived from an EMBL/GenBank/DDBJ whole genome shotgun (WGS) entry which is preliminary data.</text>
</comment>
<evidence type="ECO:0000313" key="2">
    <source>
        <dbReference type="Proteomes" id="UP000037510"/>
    </source>
</evidence>
<feature type="non-terminal residue" evidence="1">
    <location>
        <position position="263"/>
    </location>
</feature>
<keyword evidence="2" id="KW-1185">Reference proteome</keyword>
<evidence type="ECO:0000313" key="1">
    <source>
        <dbReference type="EMBL" id="KOB78254.1"/>
    </source>
</evidence>
<gene>
    <name evidence="1" type="ORF">OBRU01_02755</name>
</gene>
<protein>
    <submittedName>
        <fullName evidence="1">Lipase 3-like protein-5</fullName>
    </submittedName>
</protein>
<accession>A0A0L7LS95</accession>
<proteinExistence type="predicted"/>
<dbReference type="AlphaFoldDB" id="A0A0L7LS95"/>